<name>A0A2Z6ZRC0_9LAMI</name>
<sequence length="133" mass="14442">MGLFFLCEEGAQTQGKEAFCPCEGGKAHQDVGIRIAPPGEAAEEQKIHVPGDDQYDEQFNFYDIHRVFKTLPCWQLVPGSDRFRKENGTSRRADEICVDGFSSSKLAGTNSGEEAVAADGGGSFEREGGGYQC</sequence>
<protein>
    <submittedName>
        <fullName evidence="2">Uncharacterized protein</fullName>
    </submittedName>
</protein>
<feature type="compositionally biased region" description="Basic and acidic residues" evidence="1">
    <location>
        <begin position="124"/>
        <end position="133"/>
    </location>
</feature>
<dbReference type="EMBL" id="KV214037">
    <property type="protein sequence ID" value="KZT75626.1"/>
    <property type="molecule type" value="Genomic_DNA"/>
</dbReference>
<gene>
    <name evidence="2" type="ORF">F511_47349</name>
</gene>
<evidence type="ECO:0000313" key="3">
    <source>
        <dbReference type="Proteomes" id="UP000250235"/>
    </source>
</evidence>
<dbReference type="AlphaFoldDB" id="A0A2Z6ZRC0"/>
<evidence type="ECO:0000256" key="1">
    <source>
        <dbReference type="SAM" id="MobiDB-lite"/>
    </source>
</evidence>
<evidence type="ECO:0000313" key="2">
    <source>
        <dbReference type="EMBL" id="KZT75626.1"/>
    </source>
</evidence>
<proteinExistence type="predicted"/>
<keyword evidence="3" id="KW-1185">Reference proteome</keyword>
<organism evidence="2 3">
    <name type="scientific">Dorcoceras hygrometricum</name>
    <dbReference type="NCBI Taxonomy" id="472368"/>
    <lineage>
        <taxon>Eukaryota</taxon>
        <taxon>Viridiplantae</taxon>
        <taxon>Streptophyta</taxon>
        <taxon>Embryophyta</taxon>
        <taxon>Tracheophyta</taxon>
        <taxon>Spermatophyta</taxon>
        <taxon>Magnoliopsida</taxon>
        <taxon>eudicotyledons</taxon>
        <taxon>Gunneridae</taxon>
        <taxon>Pentapetalae</taxon>
        <taxon>asterids</taxon>
        <taxon>lamiids</taxon>
        <taxon>Lamiales</taxon>
        <taxon>Gesneriaceae</taxon>
        <taxon>Didymocarpoideae</taxon>
        <taxon>Trichosporeae</taxon>
        <taxon>Loxocarpinae</taxon>
        <taxon>Dorcoceras</taxon>
    </lineage>
</organism>
<dbReference type="Proteomes" id="UP000250235">
    <property type="component" value="Unassembled WGS sequence"/>
</dbReference>
<feature type="region of interest" description="Disordered" evidence="1">
    <location>
        <begin position="106"/>
        <end position="133"/>
    </location>
</feature>
<accession>A0A2Z6ZRC0</accession>
<reference evidence="2 3" key="1">
    <citation type="journal article" date="2015" name="Proc. Natl. Acad. Sci. U.S.A.">
        <title>The resurrection genome of Boea hygrometrica: A blueprint for survival of dehydration.</title>
        <authorList>
            <person name="Xiao L."/>
            <person name="Yang G."/>
            <person name="Zhang L."/>
            <person name="Yang X."/>
            <person name="Zhao S."/>
            <person name="Ji Z."/>
            <person name="Zhou Q."/>
            <person name="Hu M."/>
            <person name="Wang Y."/>
            <person name="Chen M."/>
            <person name="Xu Y."/>
            <person name="Jin H."/>
            <person name="Xiao X."/>
            <person name="Hu G."/>
            <person name="Bao F."/>
            <person name="Hu Y."/>
            <person name="Wan P."/>
            <person name="Li L."/>
            <person name="Deng X."/>
            <person name="Kuang T."/>
            <person name="Xiang C."/>
            <person name="Zhu J.K."/>
            <person name="Oliver M.J."/>
            <person name="He Y."/>
        </authorList>
    </citation>
    <scope>NUCLEOTIDE SEQUENCE [LARGE SCALE GENOMIC DNA]</scope>
    <source>
        <strain evidence="3">cv. XS01</strain>
    </source>
</reference>